<organism evidence="1">
    <name type="scientific">Oryza barthii</name>
    <dbReference type="NCBI Taxonomy" id="65489"/>
    <lineage>
        <taxon>Eukaryota</taxon>
        <taxon>Viridiplantae</taxon>
        <taxon>Streptophyta</taxon>
        <taxon>Embryophyta</taxon>
        <taxon>Tracheophyta</taxon>
        <taxon>Spermatophyta</taxon>
        <taxon>Magnoliopsida</taxon>
        <taxon>Liliopsida</taxon>
        <taxon>Poales</taxon>
        <taxon>Poaceae</taxon>
        <taxon>BOP clade</taxon>
        <taxon>Oryzoideae</taxon>
        <taxon>Oryzeae</taxon>
        <taxon>Oryzinae</taxon>
        <taxon>Oryza</taxon>
    </lineage>
</organism>
<evidence type="ECO:0000313" key="2">
    <source>
        <dbReference type="Proteomes" id="UP000026960"/>
    </source>
</evidence>
<reference evidence="1" key="1">
    <citation type="journal article" date="2009" name="Rice">
        <title>De Novo Next Generation Sequencing of Plant Genomes.</title>
        <authorList>
            <person name="Rounsley S."/>
            <person name="Marri P.R."/>
            <person name="Yu Y."/>
            <person name="He R."/>
            <person name="Sisneros N."/>
            <person name="Goicoechea J.L."/>
            <person name="Lee S.J."/>
            <person name="Angelova A."/>
            <person name="Kudrna D."/>
            <person name="Luo M."/>
            <person name="Affourtit J."/>
            <person name="Desany B."/>
            <person name="Knight J."/>
            <person name="Niazi F."/>
            <person name="Egholm M."/>
            <person name="Wing R.A."/>
        </authorList>
    </citation>
    <scope>NUCLEOTIDE SEQUENCE [LARGE SCALE GENOMIC DNA]</scope>
    <source>
        <strain evidence="1">cv. IRGC 105608</strain>
    </source>
</reference>
<dbReference type="EnsemblPlants" id="OBART12G07870.1">
    <property type="protein sequence ID" value="OBART12G07870.1"/>
    <property type="gene ID" value="OBART12G07870"/>
</dbReference>
<dbReference type="PaxDb" id="65489-OBART12G07870.1"/>
<name>A0A0D3HT35_9ORYZ</name>
<accession>A0A0D3HT35</accession>
<dbReference type="HOGENOM" id="CLU_2324080_0_0_1"/>
<keyword evidence="2" id="KW-1185">Reference proteome</keyword>
<dbReference type="Gramene" id="OBART12G07870.1">
    <property type="protein sequence ID" value="OBART12G07870.1"/>
    <property type="gene ID" value="OBART12G07870"/>
</dbReference>
<sequence>MQDRRWSRRRWGLQPELQTADSAAALSGGFGGRIRRWHSLVDSPVPSAGDRADKWRKSAAKTTLLLLAPARGGGDAAPTRAGKLSSERAYLSIGDGDEE</sequence>
<dbReference type="Proteomes" id="UP000026960">
    <property type="component" value="Chromosome 12"/>
</dbReference>
<protein>
    <recommendedName>
        <fullName evidence="3">DUF834 domain-containing protein</fullName>
    </recommendedName>
</protein>
<dbReference type="AlphaFoldDB" id="A0A0D3HT35"/>
<evidence type="ECO:0008006" key="3">
    <source>
        <dbReference type="Google" id="ProtNLM"/>
    </source>
</evidence>
<proteinExistence type="predicted"/>
<reference evidence="1" key="2">
    <citation type="submission" date="2015-03" db="UniProtKB">
        <authorList>
            <consortium name="EnsemblPlants"/>
        </authorList>
    </citation>
    <scope>IDENTIFICATION</scope>
</reference>
<evidence type="ECO:0000313" key="1">
    <source>
        <dbReference type="EnsemblPlants" id="OBART12G07870.1"/>
    </source>
</evidence>